<dbReference type="AlphaFoldDB" id="M1BB35"/>
<dbReference type="HOGENOM" id="CLU_046615_1_0_1"/>
<dbReference type="ExpressionAtlas" id="M1BB35">
    <property type="expression patterns" value="baseline and differential"/>
</dbReference>
<dbReference type="Proteomes" id="UP000011115">
    <property type="component" value="Unassembled WGS sequence"/>
</dbReference>
<dbReference type="Gramene" id="PGSC0003DMT400041223">
    <property type="protein sequence ID" value="PGSC0003DMT400041223"/>
    <property type="gene ID" value="PGSC0003DMG400015955"/>
</dbReference>
<dbReference type="PANTHER" id="PTHR34427:SF10">
    <property type="entry name" value="DUF4283 DOMAIN-CONTAINING PROTEIN"/>
    <property type="match status" value="1"/>
</dbReference>
<feature type="domain" description="DUF4283" evidence="1">
    <location>
        <begin position="123"/>
        <end position="204"/>
    </location>
</feature>
<proteinExistence type="predicted"/>
<accession>M1BB35</accession>
<dbReference type="InterPro" id="IPR025558">
    <property type="entry name" value="DUF4283"/>
</dbReference>
<dbReference type="Pfam" id="PF14111">
    <property type="entry name" value="DUF4283"/>
    <property type="match status" value="1"/>
</dbReference>
<dbReference type="PANTHER" id="PTHR34427">
    <property type="entry name" value="DUF4283 DOMAIN PROTEIN"/>
    <property type="match status" value="1"/>
</dbReference>
<evidence type="ECO:0000259" key="1">
    <source>
        <dbReference type="Pfam" id="PF14111"/>
    </source>
</evidence>
<organism evidence="2 3">
    <name type="scientific">Solanum tuberosum</name>
    <name type="common">Potato</name>
    <dbReference type="NCBI Taxonomy" id="4113"/>
    <lineage>
        <taxon>Eukaryota</taxon>
        <taxon>Viridiplantae</taxon>
        <taxon>Streptophyta</taxon>
        <taxon>Embryophyta</taxon>
        <taxon>Tracheophyta</taxon>
        <taxon>Spermatophyta</taxon>
        <taxon>Magnoliopsida</taxon>
        <taxon>eudicotyledons</taxon>
        <taxon>Gunneridae</taxon>
        <taxon>Pentapetalae</taxon>
        <taxon>asterids</taxon>
        <taxon>lamiids</taxon>
        <taxon>Solanales</taxon>
        <taxon>Solanaceae</taxon>
        <taxon>Solanoideae</taxon>
        <taxon>Solaneae</taxon>
        <taxon>Solanum</taxon>
    </lineage>
</organism>
<evidence type="ECO:0000313" key="3">
    <source>
        <dbReference type="Proteomes" id="UP000011115"/>
    </source>
</evidence>
<keyword evidence="3" id="KW-1185">Reference proteome</keyword>
<evidence type="ECO:0000313" key="2">
    <source>
        <dbReference type="EnsemblPlants" id="PGSC0003DMT400041223"/>
    </source>
</evidence>
<dbReference type="EnsemblPlants" id="PGSC0003DMT400041223">
    <property type="protein sequence ID" value="PGSC0003DMT400041223"/>
    <property type="gene ID" value="PGSC0003DMG400015955"/>
</dbReference>
<protein>
    <recommendedName>
        <fullName evidence="1">DUF4283 domain-containing protein</fullName>
    </recommendedName>
</protein>
<reference evidence="3" key="1">
    <citation type="journal article" date="2011" name="Nature">
        <title>Genome sequence and analysis of the tuber crop potato.</title>
        <authorList>
            <consortium name="The Potato Genome Sequencing Consortium"/>
        </authorList>
    </citation>
    <scope>NUCLEOTIDE SEQUENCE [LARGE SCALE GENOMIC DNA]</scope>
    <source>
        <strain evidence="3">cv. DM1-3 516 R44</strain>
    </source>
</reference>
<name>M1BB35_SOLTU</name>
<sequence length="316" mass="36828">MWSKGGRRQNLSEIFCARNFNKFGRYISLINVRGRRRSVIIILELTINSGWEFIAEKVGRFLLTQKMEENRIEQRLVDDKIPYAEALRSGKWINRSDSEVNVEPTLMVEGPIHIDDNISTISEVLKRSLVGFFEVRDENYPTLSEIKRWTSSIWKINHGLNIYEMGKGRFLFEFASRFTAEHVITGDWTRNETFLRLEWWSPASGTVGEGDRPSTTWTRVVGLPLHLWSEKVFRTVRNLCGGWIETEEETKLRNHLKWARIRVQGDGSKIPKEVSIKSAGMIFVLQLWTETPARLNLHWRRQRTQSFGPADFSSLP</sequence>
<reference evidence="2" key="2">
    <citation type="submission" date="2015-06" db="UniProtKB">
        <authorList>
            <consortium name="EnsemblPlants"/>
        </authorList>
    </citation>
    <scope>IDENTIFICATION</scope>
    <source>
        <strain evidence="2">DM1-3 516 R44</strain>
    </source>
</reference>